<sequence>MKKRKTKFMCELKSNIVCTGEKRYKITRLQYKRRSLKPHCNRRLSRGAQQEVCNSARATNETPDLAANVATRKKYWTGFSSLAAHGNGRRNRNWIAVRVRFSRKEEGGGGLEIKRKKCVGGFCYYPHNRTFNANKTEG</sequence>
<accession>A0A8X6J4E6</accession>
<name>A0A8X6J4E6_TRICU</name>
<dbReference type="OrthoDB" id="10452244at2759"/>
<reference evidence="1" key="1">
    <citation type="submission" date="2020-07" db="EMBL/GenBank/DDBJ databases">
        <title>Multicomponent nature underlies the extraordinary mechanical properties of spider dragline silk.</title>
        <authorList>
            <person name="Kono N."/>
            <person name="Nakamura H."/>
            <person name="Mori M."/>
            <person name="Yoshida Y."/>
            <person name="Ohtoshi R."/>
            <person name="Malay A.D."/>
            <person name="Moran D.A.P."/>
            <person name="Tomita M."/>
            <person name="Numata K."/>
            <person name="Arakawa K."/>
        </authorList>
    </citation>
    <scope>NUCLEOTIDE SEQUENCE</scope>
</reference>
<comment type="caution">
    <text evidence="1">The sequence shown here is derived from an EMBL/GenBank/DDBJ whole genome shotgun (WGS) entry which is preliminary data.</text>
</comment>
<organism evidence="1 2">
    <name type="scientific">Trichonephila clavata</name>
    <name type="common">Joro spider</name>
    <name type="synonym">Nephila clavata</name>
    <dbReference type="NCBI Taxonomy" id="2740835"/>
    <lineage>
        <taxon>Eukaryota</taxon>
        <taxon>Metazoa</taxon>
        <taxon>Ecdysozoa</taxon>
        <taxon>Arthropoda</taxon>
        <taxon>Chelicerata</taxon>
        <taxon>Arachnida</taxon>
        <taxon>Araneae</taxon>
        <taxon>Araneomorphae</taxon>
        <taxon>Entelegynae</taxon>
        <taxon>Araneoidea</taxon>
        <taxon>Nephilidae</taxon>
        <taxon>Trichonephila</taxon>
    </lineage>
</organism>
<gene>
    <name evidence="1" type="ORF">TNCT_377861</name>
</gene>
<proteinExistence type="predicted"/>
<keyword evidence="2" id="KW-1185">Reference proteome</keyword>
<dbReference type="Proteomes" id="UP000887116">
    <property type="component" value="Unassembled WGS sequence"/>
</dbReference>
<evidence type="ECO:0000313" key="1">
    <source>
        <dbReference type="EMBL" id="GFQ91125.1"/>
    </source>
</evidence>
<dbReference type="EMBL" id="BMAO01013818">
    <property type="protein sequence ID" value="GFQ91125.1"/>
    <property type="molecule type" value="Genomic_DNA"/>
</dbReference>
<dbReference type="AlphaFoldDB" id="A0A8X6J4E6"/>
<evidence type="ECO:0000313" key="2">
    <source>
        <dbReference type="Proteomes" id="UP000887116"/>
    </source>
</evidence>
<protein>
    <submittedName>
        <fullName evidence="1">Uncharacterized protein</fullName>
    </submittedName>
</protein>